<dbReference type="OrthoDB" id="413649at2759"/>
<dbReference type="Pfam" id="PF05139">
    <property type="entry name" value="Erythro_esteras"/>
    <property type="match status" value="1"/>
</dbReference>
<keyword evidence="3" id="KW-1185">Reference proteome</keyword>
<dbReference type="PANTHER" id="PTHR31299:SF0">
    <property type="entry name" value="ESTERASE, PUTATIVE (AFU_ORTHOLOGUE AFUA_1G05850)-RELATED"/>
    <property type="match status" value="1"/>
</dbReference>
<evidence type="ECO:0000256" key="1">
    <source>
        <dbReference type="SAM" id="MobiDB-lite"/>
    </source>
</evidence>
<dbReference type="InterPro" id="IPR007815">
    <property type="entry name" value="Emycin_Estase"/>
</dbReference>
<dbReference type="InterPro" id="IPR052036">
    <property type="entry name" value="Hydrolase/PRTase-associated"/>
</dbReference>
<feature type="compositionally biased region" description="Polar residues" evidence="1">
    <location>
        <begin position="23"/>
        <end position="32"/>
    </location>
</feature>
<dbReference type="EMBL" id="CAKKNE010000004">
    <property type="protein sequence ID" value="CAH0375234.1"/>
    <property type="molecule type" value="Genomic_DNA"/>
</dbReference>
<evidence type="ECO:0008006" key="4">
    <source>
        <dbReference type="Google" id="ProtNLM"/>
    </source>
</evidence>
<protein>
    <recommendedName>
        <fullName evidence="4">Erythromycin esterase</fullName>
    </recommendedName>
</protein>
<dbReference type="Proteomes" id="UP000789595">
    <property type="component" value="Unassembled WGS sequence"/>
</dbReference>
<evidence type="ECO:0000313" key="3">
    <source>
        <dbReference type="Proteomes" id="UP000789595"/>
    </source>
</evidence>
<name>A0A8J2X0M9_9STRA</name>
<gene>
    <name evidence="2" type="ORF">PECAL_4P25600</name>
</gene>
<reference evidence="2" key="1">
    <citation type="submission" date="2021-11" db="EMBL/GenBank/DDBJ databases">
        <authorList>
            <consortium name="Genoscope - CEA"/>
            <person name="William W."/>
        </authorList>
    </citation>
    <scope>NUCLEOTIDE SEQUENCE</scope>
</reference>
<sequence length="537" mass="58665">MPIQVNLNELEAPPPAPAPAAQQVPSWAQPSNRTERRCVATNDCTVRRTSALDSEVVGELRAGDRCTVDGQQSISRQGRVVERSRICAPLNGWVSTQRLAPADDGLEVDARPPPRSDFYAGQRVTVDDQGGRLACRRGAGWRVDLEDGGAFFVDDDARLAPAPTPRSHWLDGVLEAIAAPAEVFLLGESTHGTRDYYALRFELVQSLIELKGVSVVAIEGDCVAAARVDAYVRGTSSARTAEEALRGFTGGRGTTPWLWRNKEVVHFVEWLRERNASSAAACGFAGLDLFSARASARMVVEYLELVDPPASRTAADRYGCFIAASEEEYSKACLEDARLDARGASQRVDATRDGCERVLAELQAKRYEYWDLGDAERHFNAERNAEVVVSAQQFYAKRLTEPDVTWSVRDQHMANSVLKLRQDLELLRGAPPRVAVLAHNSHVGDGRATAHARQWNIGYLCRETFGAGAAIVGFSTYSGHVTALPERGSELPLKHVLKPALPSSAEALLHANYAAHPGLEVCVEIKIVLNLRVDPTH</sequence>
<dbReference type="SUPFAM" id="SSF159501">
    <property type="entry name" value="EreA/ChaN-like"/>
    <property type="match status" value="1"/>
</dbReference>
<feature type="region of interest" description="Disordered" evidence="1">
    <location>
        <begin position="1"/>
        <end position="35"/>
    </location>
</feature>
<organism evidence="2 3">
    <name type="scientific">Pelagomonas calceolata</name>
    <dbReference type="NCBI Taxonomy" id="35677"/>
    <lineage>
        <taxon>Eukaryota</taxon>
        <taxon>Sar</taxon>
        <taxon>Stramenopiles</taxon>
        <taxon>Ochrophyta</taxon>
        <taxon>Pelagophyceae</taxon>
        <taxon>Pelagomonadales</taxon>
        <taxon>Pelagomonadaceae</taxon>
        <taxon>Pelagomonas</taxon>
    </lineage>
</organism>
<dbReference type="Gene3D" id="3.30.1870.10">
    <property type="entry name" value="EreA-like, domain 2"/>
    <property type="match status" value="1"/>
</dbReference>
<dbReference type="PANTHER" id="PTHR31299">
    <property type="entry name" value="ESTERASE, PUTATIVE (AFU_ORTHOLOGUE AFUA_1G05850)-RELATED"/>
    <property type="match status" value="1"/>
</dbReference>
<proteinExistence type="predicted"/>
<dbReference type="AlphaFoldDB" id="A0A8J2X0M9"/>
<dbReference type="Gene3D" id="3.40.1660.10">
    <property type="entry name" value="EreA-like (biosynthetic domain)"/>
    <property type="match status" value="1"/>
</dbReference>
<accession>A0A8J2X0M9</accession>
<evidence type="ECO:0000313" key="2">
    <source>
        <dbReference type="EMBL" id="CAH0375234.1"/>
    </source>
</evidence>
<dbReference type="CDD" id="cd14728">
    <property type="entry name" value="Ere-like"/>
    <property type="match status" value="1"/>
</dbReference>
<dbReference type="GO" id="GO:0046677">
    <property type="term" value="P:response to antibiotic"/>
    <property type="evidence" value="ECO:0007669"/>
    <property type="project" value="InterPro"/>
</dbReference>
<comment type="caution">
    <text evidence="2">The sequence shown here is derived from an EMBL/GenBank/DDBJ whole genome shotgun (WGS) entry which is preliminary data.</text>
</comment>